<dbReference type="InterPro" id="IPR008271">
    <property type="entry name" value="Ser/Thr_kinase_AS"/>
</dbReference>
<dbReference type="CDD" id="cd14014">
    <property type="entry name" value="STKc_PknB_like"/>
    <property type="match status" value="1"/>
</dbReference>
<dbReference type="Pfam" id="PF00069">
    <property type="entry name" value="Pkinase"/>
    <property type="match status" value="1"/>
</dbReference>
<comment type="caution">
    <text evidence="13">The sequence shown here is derived from an EMBL/GenBank/DDBJ whole genome shotgun (WGS) entry which is preliminary data.</text>
</comment>
<dbReference type="PANTHER" id="PTHR43289">
    <property type="entry name" value="MITOGEN-ACTIVATED PROTEIN KINASE KINASE KINASE 20-RELATED"/>
    <property type="match status" value="1"/>
</dbReference>
<evidence type="ECO:0000256" key="5">
    <source>
        <dbReference type="ARBA" id="ARBA00022777"/>
    </source>
</evidence>
<sequence length="659" mass="69789">MTPETRSGRGASLVGGMLERRYRVDSLIARGGMSAVYRGLDTRLDRPVAIKVMDAQYSGDRSFVDRFEREARAAARLHHPDVVAVYDQGVDRGPDGDHVFLVMQLVEGCTLRDLIMARGGRLPLAMTLSVLAPMLSALSAAHQAGMVHRDVKPENVLIGTDGSVKVADFGLVRAAAEAGTTSGSIILGTVAYLSPEQVTTGAADARSDVYAAGIVLYEMLTGRPPYVGDTALSVAYRHVNDDVPPPSGLVPDLPQALDDLVVRATRRDPAQRPENAEVFLDELQRVRTALGIAPVALSVPASEERTTQMATAAEDPPTEQIPAVGDTPVAPQRTRAMARPATDDEHTQDFSAVAAEPRRDRDRRHGRRTVALWTAVVLVLAALVGGTAYWLGIGSYVQVPRVVGEPEAAAQQALEGAGLSGNVTRENDNTIPEGVVISSTPGEGSRVRSGGTVDLVVSLGKPKVPEIAQGTTVAEAESAIRNAKLQPKRDESGDQYHSTVPEGRVIGVNPAPGTPLNISAEVTLVVSKGPPPVQVPDVRGMSRDDAFATLSNAGFEPYEAGRQFDSSIAGDHVISTDPAIGSEVRLVGRPRIGVVLSNAVEVPSLNGLRVADAQQQVAALGLQLSVQSFFQRPNMMIWGQLPLPGSKVEPGSTIHVTAF</sequence>
<protein>
    <recommendedName>
        <fullName evidence="1">non-specific serine/threonine protein kinase</fullName>
        <ecNumber evidence="1">2.7.11.1</ecNumber>
    </recommendedName>
</protein>
<dbReference type="InterPro" id="IPR011009">
    <property type="entry name" value="Kinase-like_dom_sf"/>
</dbReference>
<feature type="transmembrane region" description="Helical" evidence="10">
    <location>
        <begin position="370"/>
        <end position="391"/>
    </location>
</feature>
<dbReference type="GO" id="GO:0004674">
    <property type="term" value="F:protein serine/threonine kinase activity"/>
    <property type="evidence" value="ECO:0007669"/>
    <property type="project" value="UniProtKB-KW"/>
</dbReference>
<evidence type="ECO:0000256" key="1">
    <source>
        <dbReference type="ARBA" id="ARBA00012513"/>
    </source>
</evidence>
<evidence type="ECO:0000256" key="6">
    <source>
        <dbReference type="ARBA" id="ARBA00022840"/>
    </source>
</evidence>
<dbReference type="PROSITE" id="PS51178">
    <property type="entry name" value="PASTA"/>
    <property type="match status" value="4"/>
</dbReference>
<organism evidence="13 14">
    <name type="scientific">Saccharopolyspora phatthalungensis</name>
    <dbReference type="NCBI Taxonomy" id="664693"/>
    <lineage>
        <taxon>Bacteria</taxon>
        <taxon>Bacillati</taxon>
        <taxon>Actinomycetota</taxon>
        <taxon>Actinomycetes</taxon>
        <taxon>Pseudonocardiales</taxon>
        <taxon>Pseudonocardiaceae</taxon>
        <taxon>Saccharopolyspora</taxon>
    </lineage>
</organism>
<dbReference type="PROSITE" id="PS00108">
    <property type="entry name" value="PROTEIN_KINASE_ST"/>
    <property type="match status" value="1"/>
</dbReference>
<evidence type="ECO:0000256" key="4">
    <source>
        <dbReference type="ARBA" id="ARBA00022741"/>
    </source>
</evidence>
<dbReference type="PROSITE" id="PS50011">
    <property type="entry name" value="PROTEIN_KINASE_DOM"/>
    <property type="match status" value="1"/>
</dbReference>
<evidence type="ECO:0000256" key="7">
    <source>
        <dbReference type="ARBA" id="ARBA00047899"/>
    </source>
</evidence>
<evidence type="ECO:0000256" key="8">
    <source>
        <dbReference type="ARBA" id="ARBA00048679"/>
    </source>
</evidence>
<dbReference type="CDD" id="cd06577">
    <property type="entry name" value="PASTA_pknB"/>
    <property type="match status" value="4"/>
</dbReference>
<dbReference type="InterPro" id="IPR005543">
    <property type="entry name" value="PASTA_dom"/>
</dbReference>
<keyword evidence="4" id="KW-0547">Nucleotide-binding</keyword>
<dbReference type="GO" id="GO:0045717">
    <property type="term" value="P:negative regulation of fatty acid biosynthetic process"/>
    <property type="evidence" value="ECO:0007669"/>
    <property type="project" value="UniProtKB-ARBA"/>
</dbReference>
<keyword evidence="14" id="KW-1185">Reference proteome</keyword>
<dbReference type="PANTHER" id="PTHR43289:SF34">
    <property type="entry name" value="SERINE_THREONINE-PROTEIN KINASE YBDM-RELATED"/>
    <property type="match status" value="1"/>
</dbReference>
<keyword evidence="3 13" id="KW-0808">Transferase</keyword>
<comment type="catalytic activity">
    <reaction evidence="7">
        <text>L-threonyl-[protein] + ATP = O-phospho-L-threonyl-[protein] + ADP + H(+)</text>
        <dbReference type="Rhea" id="RHEA:46608"/>
        <dbReference type="Rhea" id="RHEA-COMP:11060"/>
        <dbReference type="Rhea" id="RHEA-COMP:11605"/>
        <dbReference type="ChEBI" id="CHEBI:15378"/>
        <dbReference type="ChEBI" id="CHEBI:30013"/>
        <dbReference type="ChEBI" id="CHEBI:30616"/>
        <dbReference type="ChEBI" id="CHEBI:61977"/>
        <dbReference type="ChEBI" id="CHEBI:456216"/>
        <dbReference type="EC" id="2.7.11.1"/>
    </reaction>
</comment>
<dbReference type="GO" id="GO:0005524">
    <property type="term" value="F:ATP binding"/>
    <property type="evidence" value="ECO:0007669"/>
    <property type="project" value="UniProtKB-KW"/>
</dbReference>
<accession>A0A840QGE5</accession>
<keyword evidence="2" id="KW-0723">Serine/threonine-protein kinase</keyword>
<keyword evidence="5 13" id="KW-0418">Kinase</keyword>
<feature type="domain" description="PASTA" evidence="12">
    <location>
        <begin position="460"/>
        <end position="528"/>
    </location>
</feature>
<proteinExistence type="predicted"/>
<dbReference type="EMBL" id="JACHIW010000001">
    <property type="protein sequence ID" value="MBB5156233.1"/>
    <property type="molecule type" value="Genomic_DNA"/>
</dbReference>
<dbReference type="Gene3D" id="3.30.200.20">
    <property type="entry name" value="Phosphorylase Kinase, domain 1"/>
    <property type="match status" value="1"/>
</dbReference>
<keyword evidence="10" id="KW-1133">Transmembrane helix</keyword>
<dbReference type="AlphaFoldDB" id="A0A840QGE5"/>
<evidence type="ECO:0000256" key="10">
    <source>
        <dbReference type="SAM" id="Phobius"/>
    </source>
</evidence>
<dbReference type="FunFam" id="3.30.200.20:FF:000035">
    <property type="entry name" value="Serine/threonine protein kinase Stk1"/>
    <property type="match status" value="1"/>
</dbReference>
<keyword evidence="6" id="KW-0067">ATP-binding</keyword>
<keyword evidence="10" id="KW-0472">Membrane</keyword>
<dbReference type="SMART" id="SM00740">
    <property type="entry name" value="PASTA"/>
    <property type="match status" value="4"/>
</dbReference>
<evidence type="ECO:0000256" key="3">
    <source>
        <dbReference type="ARBA" id="ARBA00022679"/>
    </source>
</evidence>
<feature type="region of interest" description="Disordered" evidence="9">
    <location>
        <begin position="337"/>
        <end position="365"/>
    </location>
</feature>
<dbReference type="Gene3D" id="1.10.510.10">
    <property type="entry name" value="Transferase(Phosphotransferase) domain 1"/>
    <property type="match status" value="1"/>
</dbReference>
<feature type="domain" description="PASTA" evidence="12">
    <location>
        <begin position="599"/>
        <end position="659"/>
    </location>
</feature>
<dbReference type="Proteomes" id="UP000584374">
    <property type="component" value="Unassembled WGS sequence"/>
</dbReference>
<feature type="domain" description="PASTA" evidence="12">
    <location>
        <begin position="529"/>
        <end position="598"/>
    </location>
</feature>
<feature type="domain" description="Protein kinase" evidence="11">
    <location>
        <begin position="22"/>
        <end position="284"/>
    </location>
</feature>
<evidence type="ECO:0000256" key="9">
    <source>
        <dbReference type="SAM" id="MobiDB-lite"/>
    </source>
</evidence>
<dbReference type="FunFam" id="1.10.510.10:FF:000021">
    <property type="entry name" value="Serine/threonine protein kinase"/>
    <property type="match status" value="1"/>
</dbReference>
<dbReference type="NCBIfam" id="NF033483">
    <property type="entry name" value="PknB_PASTA_kin"/>
    <property type="match status" value="1"/>
</dbReference>
<gene>
    <name evidence="13" type="ORF">BJ970_003767</name>
</gene>
<evidence type="ECO:0000313" key="14">
    <source>
        <dbReference type="Proteomes" id="UP000584374"/>
    </source>
</evidence>
<dbReference type="RefSeq" id="WP_246470905.1">
    <property type="nucleotide sequence ID" value="NZ_JACHIW010000001.1"/>
</dbReference>
<evidence type="ECO:0000256" key="2">
    <source>
        <dbReference type="ARBA" id="ARBA00022527"/>
    </source>
</evidence>
<evidence type="ECO:0000313" key="13">
    <source>
        <dbReference type="EMBL" id="MBB5156233.1"/>
    </source>
</evidence>
<dbReference type="SUPFAM" id="SSF56112">
    <property type="entry name" value="Protein kinase-like (PK-like)"/>
    <property type="match status" value="1"/>
</dbReference>
<name>A0A840QGE5_9PSEU</name>
<dbReference type="Pfam" id="PF03793">
    <property type="entry name" value="PASTA"/>
    <property type="match status" value="4"/>
</dbReference>
<reference evidence="13 14" key="1">
    <citation type="submission" date="2020-08" db="EMBL/GenBank/DDBJ databases">
        <title>Sequencing the genomes of 1000 actinobacteria strains.</title>
        <authorList>
            <person name="Klenk H.-P."/>
        </authorList>
    </citation>
    <scope>NUCLEOTIDE SEQUENCE [LARGE SCALE GENOMIC DNA]</scope>
    <source>
        <strain evidence="13 14">DSM 45584</strain>
    </source>
</reference>
<dbReference type="Gene3D" id="3.30.10.20">
    <property type="match status" value="4"/>
</dbReference>
<feature type="domain" description="PASTA" evidence="12">
    <location>
        <begin position="393"/>
        <end position="459"/>
    </location>
</feature>
<dbReference type="EC" id="2.7.11.1" evidence="1"/>
<evidence type="ECO:0000259" key="11">
    <source>
        <dbReference type="PROSITE" id="PS50011"/>
    </source>
</evidence>
<dbReference type="SMART" id="SM00220">
    <property type="entry name" value="S_TKc"/>
    <property type="match status" value="1"/>
</dbReference>
<dbReference type="InterPro" id="IPR000719">
    <property type="entry name" value="Prot_kinase_dom"/>
</dbReference>
<keyword evidence="10" id="KW-0812">Transmembrane</keyword>
<comment type="catalytic activity">
    <reaction evidence="8">
        <text>L-seryl-[protein] + ATP = O-phospho-L-seryl-[protein] + ADP + H(+)</text>
        <dbReference type="Rhea" id="RHEA:17989"/>
        <dbReference type="Rhea" id="RHEA-COMP:9863"/>
        <dbReference type="Rhea" id="RHEA-COMP:11604"/>
        <dbReference type="ChEBI" id="CHEBI:15378"/>
        <dbReference type="ChEBI" id="CHEBI:29999"/>
        <dbReference type="ChEBI" id="CHEBI:30616"/>
        <dbReference type="ChEBI" id="CHEBI:83421"/>
        <dbReference type="ChEBI" id="CHEBI:456216"/>
        <dbReference type="EC" id="2.7.11.1"/>
    </reaction>
</comment>
<evidence type="ECO:0000259" key="12">
    <source>
        <dbReference type="PROSITE" id="PS51178"/>
    </source>
</evidence>